<dbReference type="SUPFAM" id="SSF52058">
    <property type="entry name" value="L domain-like"/>
    <property type="match status" value="1"/>
</dbReference>
<dbReference type="Proteomes" id="UP000014760">
    <property type="component" value="Unassembled WGS sequence"/>
</dbReference>
<accession>R7V797</accession>
<evidence type="ECO:0000256" key="1">
    <source>
        <dbReference type="ARBA" id="ARBA00022729"/>
    </source>
</evidence>
<name>R7V797_CAPTE</name>
<dbReference type="AlphaFoldDB" id="R7V797"/>
<dbReference type="PANTHER" id="PTHR24373">
    <property type="entry name" value="SLIT RELATED LEUCINE-RICH REPEAT NEURONAL PROTEIN"/>
    <property type="match status" value="1"/>
</dbReference>
<dbReference type="GO" id="GO:0031012">
    <property type="term" value="C:extracellular matrix"/>
    <property type="evidence" value="ECO:0007669"/>
    <property type="project" value="TreeGrafter"/>
</dbReference>
<dbReference type="Gene3D" id="3.80.10.10">
    <property type="entry name" value="Ribonuclease Inhibitor"/>
    <property type="match status" value="2"/>
</dbReference>
<reference evidence="5" key="1">
    <citation type="submission" date="2012-12" db="EMBL/GenBank/DDBJ databases">
        <authorList>
            <person name="Hellsten U."/>
            <person name="Grimwood J."/>
            <person name="Chapman J.A."/>
            <person name="Shapiro H."/>
            <person name="Aerts A."/>
            <person name="Otillar R.P."/>
            <person name="Terry A.Y."/>
            <person name="Boore J.L."/>
            <person name="Simakov O."/>
            <person name="Marletaz F."/>
            <person name="Cho S.-J."/>
            <person name="Edsinger-Gonzales E."/>
            <person name="Havlak P."/>
            <person name="Kuo D.-H."/>
            <person name="Larsson T."/>
            <person name="Lv J."/>
            <person name="Arendt D."/>
            <person name="Savage R."/>
            <person name="Osoegawa K."/>
            <person name="de Jong P."/>
            <person name="Lindberg D.R."/>
            <person name="Seaver E.C."/>
            <person name="Weisblat D.A."/>
            <person name="Putnam N.H."/>
            <person name="Grigoriev I.V."/>
            <person name="Rokhsar D.S."/>
        </authorList>
    </citation>
    <scope>NUCLEOTIDE SEQUENCE</scope>
    <source>
        <strain evidence="5">I ESC-2004</strain>
    </source>
</reference>
<reference evidence="4" key="3">
    <citation type="submission" date="2015-06" db="UniProtKB">
        <authorList>
            <consortium name="EnsemblMetazoa"/>
        </authorList>
    </citation>
    <scope>IDENTIFICATION</scope>
</reference>
<feature type="signal peptide" evidence="2">
    <location>
        <begin position="1"/>
        <end position="21"/>
    </location>
</feature>
<evidence type="ECO:0000313" key="3">
    <source>
        <dbReference type="EMBL" id="ELU14332.1"/>
    </source>
</evidence>
<gene>
    <name evidence="3" type="ORF">CAPTEDRAFT_187142</name>
</gene>
<sequence>MEIHCLVWLVVCLLNTENTFGVPIDDTYQGLTSVRDDIDPSISVLICYGNFISSITKSDFNDKYQMLTEIYLDNNLITIIERGCFKGTALRDISFRDNLLTAFPDFSEVKDTLDAIYLKYNKIQKISRTEVDYLTKISSIDLSYNPLTQLPQLTLFHPSLIWLDLNEIELECCWITIWLKRKPDTLTVELDSAPCSHPSKWEVINWENINEEMLLQHTCGESFDVYIHLA</sequence>
<dbReference type="InterPro" id="IPR050328">
    <property type="entry name" value="Dev_Immune_Receptor"/>
</dbReference>
<evidence type="ECO:0000313" key="4">
    <source>
        <dbReference type="EnsemblMetazoa" id="CapteP187142"/>
    </source>
</evidence>
<dbReference type="PANTHER" id="PTHR24373:SF370">
    <property type="entry name" value="FISH-LIPS, ISOFORM E"/>
    <property type="match status" value="1"/>
</dbReference>
<dbReference type="EMBL" id="KB294596">
    <property type="protein sequence ID" value="ELU14332.1"/>
    <property type="molecule type" value="Genomic_DNA"/>
</dbReference>
<evidence type="ECO:0000313" key="5">
    <source>
        <dbReference type="Proteomes" id="UP000014760"/>
    </source>
</evidence>
<evidence type="ECO:0000256" key="2">
    <source>
        <dbReference type="SAM" id="SignalP"/>
    </source>
</evidence>
<protein>
    <recommendedName>
        <fullName evidence="6">LRRCT domain-containing protein</fullName>
    </recommendedName>
</protein>
<evidence type="ECO:0008006" key="6">
    <source>
        <dbReference type="Google" id="ProtNLM"/>
    </source>
</evidence>
<organism evidence="3">
    <name type="scientific">Capitella teleta</name>
    <name type="common">Polychaete worm</name>
    <dbReference type="NCBI Taxonomy" id="283909"/>
    <lineage>
        <taxon>Eukaryota</taxon>
        <taxon>Metazoa</taxon>
        <taxon>Spiralia</taxon>
        <taxon>Lophotrochozoa</taxon>
        <taxon>Annelida</taxon>
        <taxon>Polychaeta</taxon>
        <taxon>Sedentaria</taxon>
        <taxon>Scolecida</taxon>
        <taxon>Capitellidae</taxon>
        <taxon>Capitella</taxon>
    </lineage>
</organism>
<dbReference type="EnsemblMetazoa" id="CapteT187142">
    <property type="protein sequence ID" value="CapteP187142"/>
    <property type="gene ID" value="CapteG187142"/>
</dbReference>
<dbReference type="OrthoDB" id="6105302at2759"/>
<dbReference type="GO" id="GO:0005615">
    <property type="term" value="C:extracellular space"/>
    <property type="evidence" value="ECO:0007669"/>
    <property type="project" value="TreeGrafter"/>
</dbReference>
<proteinExistence type="predicted"/>
<reference evidence="3 5" key="2">
    <citation type="journal article" date="2013" name="Nature">
        <title>Insights into bilaterian evolution from three spiralian genomes.</title>
        <authorList>
            <person name="Simakov O."/>
            <person name="Marletaz F."/>
            <person name="Cho S.J."/>
            <person name="Edsinger-Gonzales E."/>
            <person name="Havlak P."/>
            <person name="Hellsten U."/>
            <person name="Kuo D.H."/>
            <person name="Larsson T."/>
            <person name="Lv J."/>
            <person name="Arendt D."/>
            <person name="Savage R."/>
            <person name="Osoegawa K."/>
            <person name="de Jong P."/>
            <person name="Grimwood J."/>
            <person name="Chapman J.A."/>
            <person name="Shapiro H."/>
            <person name="Aerts A."/>
            <person name="Otillar R.P."/>
            <person name="Terry A.Y."/>
            <person name="Boore J.L."/>
            <person name="Grigoriev I.V."/>
            <person name="Lindberg D.R."/>
            <person name="Seaver E.C."/>
            <person name="Weisblat D.A."/>
            <person name="Putnam N.H."/>
            <person name="Rokhsar D.S."/>
        </authorList>
    </citation>
    <scope>NUCLEOTIDE SEQUENCE</scope>
    <source>
        <strain evidence="3 5">I ESC-2004</strain>
    </source>
</reference>
<dbReference type="EMBL" id="AMQN01018593">
    <property type="status" value="NOT_ANNOTATED_CDS"/>
    <property type="molecule type" value="Genomic_DNA"/>
</dbReference>
<feature type="chain" id="PRO_5008788786" description="LRRCT domain-containing protein" evidence="2">
    <location>
        <begin position="22"/>
        <end position="230"/>
    </location>
</feature>
<keyword evidence="1 2" id="KW-0732">Signal</keyword>
<dbReference type="HOGENOM" id="CLU_074440_0_0_1"/>
<dbReference type="InterPro" id="IPR032675">
    <property type="entry name" value="LRR_dom_sf"/>
</dbReference>
<keyword evidence="5" id="KW-1185">Reference proteome</keyword>